<evidence type="ECO:0000313" key="4">
    <source>
        <dbReference type="EMBL" id="NXF78828.1"/>
    </source>
</evidence>
<gene>
    <name evidence="4" type="primary">Deb1</name>
    <name evidence="4" type="ORF">SCLMEX_R10334</name>
</gene>
<feature type="non-terminal residue" evidence="4">
    <location>
        <position position="1"/>
    </location>
</feature>
<comment type="similarity">
    <text evidence="2">Belongs to the vinculin/alpha-catenin family.</text>
</comment>
<dbReference type="GO" id="GO:0016477">
    <property type="term" value="P:cell migration"/>
    <property type="evidence" value="ECO:0007669"/>
    <property type="project" value="TreeGrafter"/>
</dbReference>
<dbReference type="InterPro" id="IPR006077">
    <property type="entry name" value="Vinculin/catenin"/>
</dbReference>
<evidence type="ECO:0000313" key="5">
    <source>
        <dbReference type="Proteomes" id="UP000588334"/>
    </source>
</evidence>
<comment type="caution">
    <text evidence="4">The sequence shown here is derived from an EMBL/GenBank/DDBJ whole genome shotgun (WGS) entry which is preliminary data.</text>
</comment>
<evidence type="ECO:0000256" key="2">
    <source>
        <dbReference type="ARBA" id="ARBA00008376"/>
    </source>
</evidence>
<dbReference type="GO" id="GO:0008013">
    <property type="term" value="F:beta-catenin binding"/>
    <property type="evidence" value="ECO:0007669"/>
    <property type="project" value="TreeGrafter"/>
</dbReference>
<evidence type="ECO:0000256" key="3">
    <source>
        <dbReference type="ARBA" id="ARBA00022490"/>
    </source>
</evidence>
<dbReference type="OrthoDB" id="29742at2759"/>
<dbReference type="Gene3D" id="1.20.120.230">
    <property type="entry name" value="Alpha-catenin/vinculin-like"/>
    <property type="match status" value="2"/>
</dbReference>
<keyword evidence="5" id="KW-1185">Reference proteome</keyword>
<reference evidence="4 5" key="1">
    <citation type="submission" date="2019-09" db="EMBL/GenBank/DDBJ databases">
        <title>Bird 10,000 Genomes (B10K) Project - Family phase.</title>
        <authorList>
            <person name="Zhang G."/>
        </authorList>
    </citation>
    <scope>NUCLEOTIDE SEQUENCE [LARGE SCALE GENOMIC DNA]</scope>
    <source>
        <strain evidence="4">B10K-DU-001-03</strain>
        <tissue evidence="4">Muscle</tissue>
    </source>
</reference>
<dbReference type="GO" id="GO:0098609">
    <property type="term" value="P:cell-cell adhesion"/>
    <property type="evidence" value="ECO:0007669"/>
    <property type="project" value="TreeGrafter"/>
</dbReference>
<evidence type="ECO:0000256" key="1">
    <source>
        <dbReference type="ARBA" id="ARBA00004496"/>
    </source>
</evidence>
<dbReference type="Proteomes" id="UP000588334">
    <property type="component" value="Unassembled WGS sequence"/>
</dbReference>
<comment type="subcellular location">
    <subcellularLocation>
        <location evidence="1">Cytoplasm</location>
    </subcellularLocation>
</comment>
<dbReference type="PANTHER" id="PTHR18914:SF30">
    <property type="entry name" value="VINCULIN_ALPHA-CATENIN FAMILY MEMBER 1"/>
    <property type="match status" value="1"/>
</dbReference>
<dbReference type="GO" id="GO:0051015">
    <property type="term" value="F:actin filament binding"/>
    <property type="evidence" value="ECO:0007669"/>
    <property type="project" value="InterPro"/>
</dbReference>
<name>A0A7K8WJT3_9FURN</name>
<dbReference type="EMBL" id="VWZF01004476">
    <property type="protein sequence ID" value="NXF78828.1"/>
    <property type="molecule type" value="Genomic_DNA"/>
</dbReference>
<dbReference type="SUPFAM" id="SSF47220">
    <property type="entry name" value="alpha-catenin/vinculin-like"/>
    <property type="match status" value="2"/>
</dbReference>
<dbReference type="GO" id="GO:0016342">
    <property type="term" value="C:catenin complex"/>
    <property type="evidence" value="ECO:0007669"/>
    <property type="project" value="TreeGrafter"/>
</dbReference>
<dbReference type="GO" id="GO:0005912">
    <property type="term" value="C:adherens junction"/>
    <property type="evidence" value="ECO:0007669"/>
    <property type="project" value="TreeGrafter"/>
</dbReference>
<dbReference type="Gene3D" id="1.20.120.810">
    <property type="entry name" value="Vinculin, Vh2 four-helix bundle"/>
    <property type="match status" value="1"/>
</dbReference>
<protein>
    <submittedName>
        <fullName evidence="4">VINC protein</fullName>
    </submittedName>
</protein>
<dbReference type="PANTHER" id="PTHR18914">
    <property type="entry name" value="ALPHA CATENIN"/>
    <property type="match status" value="1"/>
</dbReference>
<keyword evidence="3" id="KW-0963">Cytoplasm</keyword>
<proteinExistence type="inferred from homology"/>
<dbReference type="AlphaFoldDB" id="A0A7K8WJT3"/>
<sequence length="1033" mass="113584">RAARWLLQCLCVLRDARDTPGLLAAFQAFSKAMLLLSRLTLKHLQELGDGPARKSLAQTLQLLHECVPLLHRAVKHSRDSQAKLSRDDTFQLTERTVRELISLLTEPQDRSGIFSQQVNKLLALLSHPNPLQLSEGRLSSHLVAVVLHGMLLADSSRQDLQLELVEHCWVLLQLWKSICSHVSRPEGCPGQSQREHGLEQECHSMREELENLDHAVLRATLCQILEGFFVEKEPLRQLVEGTLRLAGPGSFPAGPGGILRKLQPLTAALFAQAQQLLRVADLVLARCTKAQTAREIQEWVEHLRSLLGSLPSLLLERSGNTTEQLQALCHAWAGATDSLLCCFEETVDTREFLELSIREMAKHREWCEAALGHHDPEGFSWHAARLTGWAHWVVGATSRHVDKATDPIFRNGLRVWVDQLANSILELRAEPALCSERLSRLQSQDAFSRAASCLVDAAVRVQAGLDGSNHPDILSPLRERVRSTEVAKGPKLSLSHAAIRTSTDETIFQGDIPSHPSSPPGNFHLDVAREGGAHPAIMALLAASQARDMDAVQAAGSTLLEFSSACVDAVQEALPVAEPSQLRVLGQHQDIMALTPWIISLATETAPSQLCAPGRLLHMALGLSGRIQEIQECLAAVAGSWNSLSQQVLGFILAGDFPRGKQALDEAMLGLAGAVQLAGDIASVACSKENPVPSDDWENFLEVQAKFSHAQLNTKVFLEKAVSFRGSCGMERAILELHSVRWAVGMCVLLHTMDQFLGRDVLFLRELSRAVRNKLGSQSLLAAVAENSLRLQEAARLSYLSCPGDCGAREILVLREEIHVLMEALLDVSHTLLVSPLPSASLSIRFELLQRDVALRAKALLLHLERVNREQLHIIQDVVGTALSGLSQEERDRSKEAFEEKASQLLADVQCVRNTLRDALESGTQLPPQASLLSMAEHLLLLTADAVGSARRSHWDRGDAHLDTGKPHRDTGDHHLHSVVWYWSAKAHYLITQLQAARGIGTDTLRRITECLQRDQGFPGQSNSTARLSPAPE</sequence>
<organism evidence="4 5">
    <name type="scientific">Sclerurus mexicanus</name>
    <name type="common">tawny-throated leaftosser</name>
    <dbReference type="NCBI Taxonomy" id="265632"/>
    <lineage>
        <taxon>Eukaryota</taxon>
        <taxon>Metazoa</taxon>
        <taxon>Chordata</taxon>
        <taxon>Craniata</taxon>
        <taxon>Vertebrata</taxon>
        <taxon>Euteleostomi</taxon>
        <taxon>Archelosauria</taxon>
        <taxon>Archosauria</taxon>
        <taxon>Dinosauria</taxon>
        <taxon>Saurischia</taxon>
        <taxon>Theropoda</taxon>
        <taxon>Coelurosauria</taxon>
        <taxon>Aves</taxon>
        <taxon>Neognathae</taxon>
        <taxon>Neoaves</taxon>
        <taxon>Telluraves</taxon>
        <taxon>Australaves</taxon>
        <taxon>Passeriformes</taxon>
        <taxon>Furnariidae</taxon>
        <taxon>Sclerurus</taxon>
    </lineage>
</organism>
<dbReference type="Pfam" id="PF01044">
    <property type="entry name" value="Vinculin"/>
    <property type="match status" value="1"/>
</dbReference>
<accession>A0A7K8WJT3</accession>
<dbReference type="InterPro" id="IPR036723">
    <property type="entry name" value="Alpha-catenin/vinculin-like_sf"/>
</dbReference>
<dbReference type="GO" id="GO:0005737">
    <property type="term" value="C:cytoplasm"/>
    <property type="evidence" value="ECO:0007669"/>
    <property type="project" value="UniProtKB-SubCell"/>
</dbReference>
<feature type="non-terminal residue" evidence="4">
    <location>
        <position position="1033"/>
    </location>
</feature>